<proteinExistence type="predicted"/>
<dbReference type="EMBL" id="BK015042">
    <property type="protein sequence ID" value="DAD88552.1"/>
    <property type="molecule type" value="Genomic_DNA"/>
</dbReference>
<evidence type="ECO:0000313" key="1">
    <source>
        <dbReference type="EMBL" id="DAD88552.1"/>
    </source>
</evidence>
<sequence>MDATRPEGVTVSYTLHFPKTYVGSLRGCSVEVRGTRYDVVGDPQRTAEAATPGPWNMAVEVARADG</sequence>
<protein>
    <submittedName>
        <fullName evidence="1">Head closure knob</fullName>
    </submittedName>
</protein>
<reference evidence="1" key="1">
    <citation type="journal article" date="2021" name="Proc. Natl. Acad. Sci. U.S.A.">
        <title>A Catalog of Tens of Thousands of Viruses from Human Metagenomes Reveals Hidden Associations with Chronic Diseases.</title>
        <authorList>
            <person name="Tisza M.J."/>
            <person name="Buck C.B."/>
        </authorList>
    </citation>
    <scope>NUCLEOTIDE SEQUENCE</scope>
    <source>
        <strain evidence="1">CtiMX17</strain>
    </source>
</reference>
<name>A0A8S5N238_9CAUD</name>
<accession>A0A8S5N238</accession>
<organism evidence="1">
    <name type="scientific">Siphoviridae sp. ctiMX17</name>
    <dbReference type="NCBI Taxonomy" id="2826432"/>
    <lineage>
        <taxon>Viruses</taxon>
        <taxon>Duplodnaviria</taxon>
        <taxon>Heunggongvirae</taxon>
        <taxon>Uroviricota</taxon>
        <taxon>Caudoviricetes</taxon>
    </lineage>
</organism>